<dbReference type="GO" id="GO:0008137">
    <property type="term" value="F:NADH dehydrogenase (ubiquinone) activity"/>
    <property type="evidence" value="ECO:0007669"/>
    <property type="project" value="UniProtKB-EC"/>
</dbReference>
<comment type="subcellular location">
    <subcellularLocation>
        <location evidence="1">Mitochondrion membrane</location>
        <topology evidence="1">Multi-pass membrane protein</topology>
    </subcellularLocation>
</comment>
<evidence type="ECO:0000256" key="5">
    <source>
        <dbReference type="ARBA" id="ARBA00022448"/>
    </source>
</evidence>
<feature type="transmembrane region" description="Helical" evidence="16">
    <location>
        <begin position="46"/>
        <end position="66"/>
    </location>
</feature>
<keyword evidence="13 16" id="KW-0472">Membrane</keyword>
<geneLocation type="mitochondrion" evidence="17"/>
<keyword evidence="12 17" id="KW-0496">Mitochondrion</keyword>
<evidence type="ECO:0000256" key="12">
    <source>
        <dbReference type="ARBA" id="ARBA00023128"/>
    </source>
</evidence>
<dbReference type="CTD" id="4541"/>
<evidence type="ECO:0000313" key="17">
    <source>
        <dbReference type="EMBL" id="AAL67871.1"/>
    </source>
</evidence>
<evidence type="ECO:0000256" key="13">
    <source>
        <dbReference type="ARBA" id="ARBA00023136"/>
    </source>
</evidence>
<gene>
    <name evidence="17" type="primary">ND6</name>
</gene>
<organism evidence="17">
    <name type="scientific">Crioceris duodecimpunctata</name>
    <name type="common">Twelve-spotted asparagus beetle</name>
    <name type="synonym">Chrysomela duodecimpunctata</name>
    <dbReference type="NCBI Taxonomy" id="184539"/>
    <lineage>
        <taxon>Eukaryota</taxon>
        <taxon>Metazoa</taxon>
        <taxon>Ecdysozoa</taxon>
        <taxon>Arthropoda</taxon>
        <taxon>Hexapoda</taxon>
        <taxon>Insecta</taxon>
        <taxon>Pterygota</taxon>
        <taxon>Neoptera</taxon>
        <taxon>Endopterygota</taxon>
        <taxon>Coleoptera</taxon>
        <taxon>Polyphaga</taxon>
        <taxon>Cucujiformia</taxon>
        <taxon>Chrysomeloidea</taxon>
        <taxon>Chrysomelidae</taxon>
        <taxon>Criocerinae</taxon>
        <taxon>Crioceris</taxon>
    </lineage>
</organism>
<keyword evidence="7 16" id="KW-0812">Transmembrane</keyword>
<comment type="similarity">
    <text evidence="2">Belongs to the complex I subunit 6 family.</text>
</comment>
<sequence>MFTMMSIMMLISAMFLAFNHPLSMGLMLLSQTIMIALTIGMINPTFWFSYVLFLIMIGGMLILLYMKTSVASNEKFKFSMKIVIMNSIIIIIILMMWLMDFNYFYELINLEENLTMIKSMYFTQSMNKYLNYPNNIILYIMFFYLFITLIMVTKITKLKSGPLRQKN</sequence>
<dbReference type="GeneID" id="804625"/>
<dbReference type="PANTHER" id="PTHR11435">
    <property type="entry name" value="NADH UBIQUINONE OXIDOREDUCTASE SUBUNIT ND6"/>
    <property type="match status" value="1"/>
</dbReference>
<keyword evidence="6" id="KW-0679">Respiratory chain</keyword>
<dbReference type="AlphaFoldDB" id="Q8WB11"/>
<keyword evidence="5" id="KW-0813">Transport</keyword>
<keyword evidence="11" id="KW-0520">NAD</keyword>
<proteinExistence type="inferred from homology"/>
<keyword evidence="9" id="KW-0249">Electron transport</keyword>
<evidence type="ECO:0000256" key="10">
    <source>
        <dbReference type="ARBA" id="ARBA00022989"/>
    </source>
</evidence>
<feature type="transmembrane region" description="Helical" evidence="16">
    <location>
        <begin position="78"/>
        <end position="99"/>
    </location>
</feature>
<dbReference type="EMBL" id="AF467886">
    <property type="protein sequence ID" value="AAL67871.1"/>
    <property type="molecule type" value="Genomic_DNA"/>
</dbReference>
<evidence type="ECO:0000256" key="9">
    <source>
        <dbReference type="ARBA" id="ARBA00022982"/>
    </source>
</evidence>
<evidence type="ECO:0000256" key="8">
    <source>
        <dbReference type="ARBA" id="ARBA00022967"/>
    </source>
</evidence>
<reference evidence="17" key="1">
    <citation type="journal article" date="2003" name="Mol. Phylogenet. Evol.">
        <title>Phylogenetic and genomic analysis of the complete mitochondrial DNA sequence of the spotted asparagus beetle Crioceris duodecimpunctata.</title>
        <authorList>
            <person name="Stewart J.B."/>
            <person name="Beckenbach A.T."/>
        </authorList>
    </citation>
    <scope>NUCLEOTIDE SEQUENCE</scope>
</reference>
<evidence type="ECO:0000256" key="2">
    <source>
        <dbReference type="ARBA" id="ARBA00005698"/>
    </source>
</evidence>
<protein>
    <recommendedName>
        <fullName evidence="4">NADH-ubiquinone oxidoreductase chain 6</fullName>
        <ecNumber evidence="3">7.1.1.2</ecNumber>
    </recommendedName>
    <alternativeName>
        <fullName evidence="14">NADH dehydrogenase subunit 6</fullName>
    </alternativeName>
</protein>
<keyword evidence="10 16" id="KW-1133">Transmembrane helix</keyword>
<evidence type="ECO:0000256" key="6">
    <source>
        <dbReference type="ARBA" id="ARBA00022660"/>
    </source>
</evidence>
<comment type="catalytic activity">
    <reaction evidence="15">
        <text>a ubiquinone + NADH + 5 H(+)(in) = a ubiquinol + NAD(+) + 4 H(+)(out)</text>
        <dbReference type="Rhea" id="RHEA:29091"/>
        <dbReference type="Rhea" id="RHEA-COMP:9565"/>
        <dbReference type="Rhea" id="RHEA-COMP:9566"/>
        <dbReference type="ChEBI" id="CHEBI:15378"/>
        <dbReference type="ChEBI" id="CHEBI:16389"/>
        <dbReference type="ChEBI" id="CHEBI:17976"/>
        <dbReference type="ChEBI" id="CHEBI:57540"/>
        <dbReference type="ChEBI" id="CHEBI:57945"/>
        <dbReference type="EC" id="7.1.1.2"/>
    </reaction>
</comment>
<evidence type="ECO:0000256" key="3">
    <source>
        <dbReference type="ARBA" id="ARBA00012944"/>
    </source>
</evidence>
<dbReference type="EC" id="7.1.1.2" evidence="3"/>
<dbReference type="PANTHER" id="PTHR11435:SF1">
    <property type="entry name" value="NADH-UBIQUINONE OXIDOREDUCTASE CHAIN 6"/>
    <property type="match status" value="1"/>
</dbReference>
<evidence type="ECO:0000256" key="11">
    <source>
        <dbReference type="ARBA" id="ARBA00023027"/>
    </source>
</evidence>
<dbReference type="GO" id="GO:0031966">
    <property type="term" value="C:mitochondrial membrane"/>
    <property type="evidence" value="ECO:0007669"/>
    <property type="project" value="UniProtKB-SubCell"/>
</dbReference>
<evidence type="ECO:0000256" key="1">
    <source>
        <dbReference type="ARBA" id="ARBA00004225"/>
    </source>
</evidence>
<dbReference type="InterPro" id="IPR050269">
    <property type="entry name" value="ComplexI_Subunit6"/>
</dbReference>
<evidence type="ECO:0000256" key="16">
    <source>
        <dbReference type="SAM" id="Phobius"/>
    </source>
</evidence>
<name>Q8WB11_CRIDU</name>
<evidence type="ECO:0000256" key="15">
    <source>
        <dbReference type="ARBA" id="ARBA00049551"/>
    </source>
</evidence>
<accession>Q8WB11</accession>
<evidence type="ECO:0000256" key="14">
    <source>
        <dbReference type="ARBA" id="ARBA00031019"/>
    </source>
</evidence>
<dbReference type="RefSeq" id="NP_569070.1">
    <property type="nucleotide sequence ID" value="NC_003372.1"/>
</dbReference>
<feature type="transmembrane region" description="Helical" evidence="16">
    <location>
        <begin position="136"/>
        <end position="156"/>
    </location>
</feature>
<evidence type="ECO:0000256" key="4">
    <source>
        <dbReference type="ARBA" id="ARBA00021095"/>
    </source>
</evidence>
<evidence type="ECO:0000256" key="7">
    <source>
        <dbReference type="ARBA" id="ARBA00022692"/>
    </source>
</evidence>
<keyword evidence="8" id="KW-1278">Translocase</keyword>